<dbReference type="InterPro" id="IPR036709">
    <property type="entry name" value="Autotransporte_beta_dom_sf"/>
</dbReference>
<dbReference type="SMART" id="SM00869">
    <property type="entry name" value="Autotransporter"/>
    <property type="match status" value="1"/>
</dbReference>
<dbReference type="SUPFAM" id="SSF82171">
    <property type="entry name" value="DPP6 N-terminal domain-like"/>
    <property type="match status" value="1"/>
</dbReference>
<dbReference type="PROSITE" id="PS51208">
    <property type="entry name" value="AUTOTRANSPORTER"/>
    <property type="match status" value="1"/>
</dbReference>
<dbReference type="Gene3D" id="2.40.128.130">
    <property type="entry name" value="Autotransporter beta-domain"/>
    <property type="match status" value="1"/>
</dbReference>
<comment type="caution">
    <text evidence="3">The sequence shown here is derived from an EMBL/GenBank/DDBJ whole genome shotgun (WGS) entry which is preliminary data.</text>
</comment>
<dbReference type="RefSeq" id="WP_183315740.1">
    <property type="nucleotide sequence ID" value="NZ_JACIEN010000001.1"/>
</dbReference>
<dbReference type="NCBIfam" id="TIGR02913">
    <property type="entry name" value="HAF_rpt"/>
    <property type="match status" value="1"/>
</dbReference>
<proteinExistence type="predicted"/>
<feature type="signal peptide" evidence="1">
    <location>
        <begin position="1"/>
        <end position="40"/>
    </location>
</feature>
<dbReference type="InterPro" id="IPR005546">
    <property type="entry name" value="Autotransporte_beta"/>
</dbReference>
<evidence type="ECO:0000313" key="3">
    <source>
        <dbReference type="EMBL" id="MBB4015747.1"/>
    </source>
</evidence>
<keyword evidence="1" id="KW-0732">Signal</keyword>
<protein>
    <submittedName>
        <fullName evidence="3">Putative HAF family extracellular repeat protein</fullName>
    </submittedName>
</protein>
<dbReference type="EMBL" id="JACIEN010000001">
    <property type="protein sequence ID" value="MBB4015747.1"/>
    <property type="molecule type" value="Genomic_DNA"/>
</dbReference>
<accession>A0A840BZR3</accession>
<dbReference type="AlphaFoldDB" id="A0A840BZR3"/>
<dbReference type="SUPFAM" id="SSF103515">
    <property type="entry name" value="Autotransporter"/>
    <property type="match status" value="1"/>
</dbReference>
<sequence length="718" mass="74120">MQSSPTAAIRKGRLPRGGIRRLAILCLATTALSAVSQARAEGTFGALPDFSVGAWQNAFAISGNGSYVAGRGDDVDGRARALLYDRITGAVTDLGDLGGGHARANDVSDGGVATGASVDADGRELAFRWTAFDGMQSLGTLNGFADPGMSAGLGISDDGRRIVGYSTRLDTGALPHAFVWVEGATTGVVGNPQMFRLEGLDPERAASATAISGNGIFAVGWGVDPGSGASRRALRWDLSEVTTVGTATPEDLGTLGGTFAEATAVSRDGRVVVGYSSLSTSWHSHAFRWVEGGTGGVSGNPQMQDLGTLGGPSSQATAVSGDGAVVVGWSDAPGTSFSQAFRWTETTGMVSVADWLSSNGVGVGSMVLTEANGVSDDGSVVVGQMEDPDDPGAAHAYIARVSGVGTGLMNVLEYNRTLYGAAQLSRIGQNLAWLPMNGSHHRPLMDYPTLPGGTCFWVNGDLAHYGNGRDATGGLAEAGLCADLFQGQVRVGLGLGTSHARQDLMTGGSSKLDGQYVIGEIDWRPQGIPILLSLTGLYGGWDADIRRSYTNGGSLTTSQGDTSVRAGVLRLRADWQNALTLGATTINPFVSLAVGRTVVDGYTETFGSFPARFDAQTLVTGEGRLGVPARTALGATTTLGGSLELVHGTGDATRARGQVLGLYGFDYGGGTTRETWVRVGADLDQKIGERAQLSLAVHAATRGYDATLSGAVRFQTSF</sequence>
<keyword evidence="4" id="KW-1185">Reference proteome</keyword>
<dbReference type="Proteomes" id="UP000577362">
    <property type="component" value="Unassembled WGS sequence"/>
</dbReference>
<evidence type="ECO:0000313" key="4">
    <source>
        <dbReference type="Proteomes" id="UP000577362"/>
    </source>
</evidence>
<organism evidence="3 4">
    <name type="scientific">Chelatococcus caeni</name>
    <dbReference type="NCBI Taxonomy" id="1348468"/>
    <lineage>
        <taxon>Bacteria</taxon>
        <taxon>Pseudomonadati</taxon>
        <taxon>Pseudomonadota</taxon>
        <taxon>Alphaproteobacteria</taxon>
        <taxon>Hyphomicrobiales</taxon>
        <taxon>Chelatococcaceae</taxon>
        <taxon>Chelatococcus</taxon>
    </lineage>
</organism>
<reference evidence="3 4" key="1">
    <citation type="submission" date="2020-08" db="EMBL/GenBank/DDBJ databases">
        <title>Genomic Encyclopedia of Type Strains, Phase IV (KMG-IV): sequencing the most valuable type-strain genomes for metagenomic binning, comparative biology and taxonomic classification.</title>
        <authorList>
            <person name="Goeker M."/>
        </authorList>
    </citation>
    <scope>NUCLEOTIDE SEQUENCE [LARGE SCALE GENOMIC DNA]</scope>
    <source>
        <strain evidence="3 4">DSM 103737</strain>
    </source>
</reference>
<dbReference type="Pfam" id="PF03797">
    <property type="entry name" value="Autotransporter"/>
    <property type="match status" value="1"/>
</dbReference>
<feature type="domain" description="Autotransporter" evidence="2">
    <location>
        <begin position="449"/>
        <end position="718"/>
    </location>
</feature>
<evidence type="ECO:0000256" key="1">
    <source>
        <dbReference type="SAM" id="SignalP"/>
    </source>
</evidence>
<evidence type="ECO:0000259" key="2">
    <source>
        <dbReference type="PROSITE" id="PS51208"/>
    </source>
</evidence>
<feature type="chain" id="PRO_5032715237" evidence="1">
    <location>
        <begin position="41"/>
        <end position="718"/>
    </location>
</feature>
<name>A0A840BZR3_9HYPH</name>
<gene>
    <name evidence="3" type="ORF">GGR16_000753</name>
</gene>
<dbReference type="InterPro" id="IPR014262">
    <property type="entry name" value="HAF_rpt"/>
</dbReference>